<evidence type="ECO:0000256" key="2">
    <source>
        <dbReference type="RuleBase" id="RU362097"/>
    </source>
</evidence>
<evidence type="ECO:0000256" key="1">
    <source>
        <dbReference type="ARBA" id="ARBA00007613"/>
    </source>
</evidence>
<keyword evidence="2" id="KW-1134">Transmembrane beta strand</keyword>
<feature type="coiled-coil region" evidence="3">
    <location>
        <begin position="223"/>
        <end position="250"/>
    </location>
</feature>
<dbReference type="GO" id="GO:0009279">
    <property type="term" value="C:cell outer membrane"/>
    <property type="evidence" value="ECO:0007669"/>
    <property type="project" value="UniProtKB-SubCell"/>
</dbReference>
<dbReference type="PANTHER" id="PTHR30203:SF32">
    <property type="entry name" value="CATION EFFLUX SYSTEM PROTEIN CUSC"/>
    <property type="match status" value="1"/>
</dbReference>
<keyword evidence="2" id="KW-0449">Lipoprotein</keyword>
<comment type="subcellular location">
    <subcellularLocation>
        <location evidence="2">Cell outer membrane</location>
        <topology evidence="2">Lipid-anchor</topology>
    </subcellularLocation>
</comment>
<evidence type="ECO:0000313" key="5">
    <source>
        <dbReference type="Proteomes" id="UP000589896"/>
    </source>
</evidence>
<keyword evidence="2" id="KW-0472">Membrane</keyword>
<keyword evidence="3" id="KW-0175">Coiled coil</keyword>
<dbReference type="EMBL" id="JACCJZ010000010">
    <property type="protein sequence ID" value="NYZ62014.1"/>
    <property type="molecule type" value="Genomic_DNA"/>
</dbReference>
<name>A0A7Z0TV94_9GAMM</name>
<proteinExistence type="inferred from homology"/>
<dbReference type="RefSeq" id="WP_180544195.1">
    <property type="nucleotide sequence ID" value="NZ_JACCJZ010000010.1"/>
</dbReference>
<dbReference type="InterPro" id="IPR003423">
    <property type="entry name" value="OMP_efflux"/>
</dbReference>
<keyword evidence="2" id="KW-0812">Transmembrane</keyword>
<gene>
    <name evidence="4" type="ORF">H0E82_04440</name>
</gene>
<keyword evidence="5" id="KW-1185">Reference proteome</keyword>
<evidence type="ECO:0000313" key="4">
    <source>
        <dbReference type="EMBL" id="NYZ62014.1"/>
    </source>
</evidence>
<dbReference type="AlphaFoldDB" id="A0A7Z0TV94"/>
<sequence>MSASNYRRASLVMATTMFIAACSMAPPYQRPVAPVADQWPAVMDPVRGAQLVQQDGWRAFVIDEDLRRFVDVAIGNNRDLRTALLNVEAARAQYRIERSDQLPAVDATASGVRQRLSPASNLEGVGGVQESFQSGVALAAFELDLFGRLRSLSDAALHEYLATEEAARSAEVSLVSEVARAYLLREGAFRQLMLTQEIVDTRREAFERIAARRTAGVASALEQEEAETLANQAKADLVRLDRQYRQATNALVLLIGTRDALTELKPGFETDAPVVAELEPGAPSELLASRPDVRAAERRLQARNADIGAARAAFFPRIALTGSAGSASAEFSELYGSNTRVWSFSPQITLPIFSGGRNRANLNLAEARKDIAVAEYEKSIQVAFQEVADAIAARETLETERQALSAVIRNSATAARLSEARYRAGLDSYLRYLDAQRTLYAAQIEEIDVEVQRQIALTQLFRAMGGRWYAPVSGGAVATRHQSG</sequence>
<dbReference type="Gene3D" id="2.20.200.10">
    <property type="entry name" value="Outer membrane efflux proteins (OEP)"/>
    <property type="match status" value="1"/>
</dbReference>
<organism evidence="4 5">
    <name type="scientific">Luteimonas deserti</name>
    <dbReference type="NCBI Taxonomy" id="2752306"/>
    <lineage>
        <taxon>Bacteria</taxon>
        <taxon>Pseudomonadati</taxon>
        <taxon>Pseudomonadota</taxon>
        <taxon>Gammaproteobacteria</taxon>
        <taxon>Lysobacterales</taxon>
        <taxon>Lysobacteraceae</taxon>
        <taxon>Luteimonas</taxon>
    </lineage>
</organism>
<dbReference type="GO" id="GO:0015562">
    <property type="term" value="F:efflux transmembrane transporter activity"/>
    <property type="evidence" value="ECO:0007669"/>
    <property type="project" value="InterPro"/>
</dbReference>
<dbReference type="NCBIfam" id="TIGR01845">
    <property type="entry name" value="outer_NodT"/>
    <property type="match status" value="1"/>
</dbReference>
<accession>A0A7Z0TV94</accession>
<reference evidence="4 5" key="1">
    <citation type="submission" date="2020-07" db="EMBL/GenBank/DDBJ databases">
        <title>isolation of Luteimonas sp. SJ-16.</title>
        <authorList>
            <person name="Huang X.-X."/>
            <person name="Xu L."/>
            <person name="Sun J.-Q."/>
        </authorList>
    </citation>
    <scope>NUCLEOTIDE SEQUENCE [LARGE SCALE GENOMIC DNA]</scope>
    <source>
        <strain evidence="4 5">SJ-16</strain>
    </source>
</reference>
<dbReference type="Pfam" id="PF02321">
    <property type="entry name" value="OEP"/>
    <property type="match status" value="2"/>
</dbReference>
<keyword evidence="2" id="KW-0732">Signal</keyword>
<protein>
    <submittedName>
        <fullName evidence="4">Efflux transporter outer membrane subunit</fullName>
    </submittedName>
</protein>
<dbReference type="SUPFAM" id="SSF56954">
    <property type="entry name" value="Outer membrane efflux proteins (OEP)"/>
    <property type="match status" value="1"/>
</dbReference>
<feature type="signal peptide" evidence="2">
    <location>
        <begin position="1"/>
        <end position="25"/>
    </location>
</feature>
<dbReference type="Gene3D" id="1.20.1600.10">
    <property type="entry name" value="Outer membrane efflux proteins (OEP)"/>
    <property type="match status" value="1"/>
</dbReference>
<dbReference type="PANTHER" id="PTHR30203">
    <property type="entry name" value="OUTER MEMBRANE CATION EFFLUX PROTEIN"/>
    <property type="match status" value="1"/>
</dbReference>
<comment type="similarity">
    <text evidence="1 2">Belongs to the outer membrane factor (OMF) (TC 1.B.17) family.</text>
</comment>
<evidence type="ECO:0000256" key="3">
    <source>
        <dbReference type="SAM" id="Coils"/>
    </source>
</evidence>
<feature type="chain" id="PRO_5031604128" evidence="2">
    <location>
        <begin position="26"/>
        <end position="484"/>
    </location>
</feature>
<keyword evidence="2" id="KW-0564">Palmitate</keyword>
<dbReference type="InterPro" id="IPR010131">
    <property type="entry name" value="MdtP/NodT-like"/>
</dbReference>
<dbReference type="PROSITE" id="PS51257">
    <property type="entry name" value="PROKAR_LIPOPROTEIN"/>
    <property type="match status" value="1"/>
</dbReference>
<dbReference type="Proteomes" id="UP000589896">
    <property type="component" value="Unassembled WGS sequence"/>
</dbReference>
<comment type="caution">
    <text evidence="4">The sequence shown here is derived from an EMBL/GenBank/DDBJ whole genome shotgun (WGS) entry which is preliminary data.</text>
</comment>